<dbReference type="EMBL" id="JARKIE010000234">
    <property type="protein sequence ID" value="KAJ7663436.1"/>
    <property type="molecule type" value="Genomic_DNA"/>
</dbReference>
<gene>
    <name evidence="2" type="ORF">B0H17DRAFT_1211688</name>
</gene>
<dbReference type="Proteomes" id="UP001221757">
    <property type="component" value="Unassembled WGS sequence"/>
</dbReference>
<reference evidence="2" key="1">
    <citation type="submission" date="2023-03" db="EMBL/GenBank/DDBJ databases">
        <title>Massive genome expansion in bonnet fungi (Mycena s.s.) driven by repeated elements and novel gene families across ecological guilds.</title>
        <authorList>
            <consortium name="Lawrence Berkeley National Laboratory"/>
            <person name="Harder C.B."/>
            <person name="Miyauchi S."/>
            <person name="Viragh M."/>
            <person name="Kuo A."/>
            <person name="Thoen E."/>
            <person name="Andreopoulos B."/>
            <person name="Lu D."/>
            <person name="Skrede I."/>
            <person name="Drula E."/>
            <person name="Henrissat B."/>
            <person name="Morin E."/>
            <person name="Kohler A."/>
            <person name="Barry K."/>
            <person name="LaButti K."/>
            <person name="Morin E."/>
            <person name="Salamov A."/>
            <person name="Lipzen A."/>
            <person name="Mereny Z."/>
            <person name="Hegedus B."/>
            <person name="Baldrian P."/>
            <person name="Stursova M."/>
            <person name="Weitz H."/>
            <person name="Taylor A."/>
            <person name="Grigoriev I.V."/>
            <person name="Nagy L.G."/>
            <person name="Martin F."/>
            <person name="Kauserud H."/>
        </authorList>
    </citation>
    <scope>NUCLEOTIDE SEQUENCE</scope>
    <source>
        <strain evidence="2">CBHHK067</strain>
    </source>
</reference>
<dbReference type="AlphaFoldDB" id="A0AAD7CXI3"/>
<proteinExistence type="predicted"/>
<name>A0AAD7CXI3_MYCRO</name>
<evidence type="ECO:0000259" key="1">
    <source>
        <dbReference type="Pfam" id="PF20236"/>
    </source>
</evidence>
<organism evidence="2 3">
    <name type="scientific">Mycena rosella</name>
    <name type="common">Pink bonnet</name>
    <name type="synonym">Agaricus rosellus</name>
    <dbReference type="NCBI Taxonomy" id="1033263"/>
    <lineage>
        <taxon>Eukaryota</taxon>
        <taxon>Fungi</taxon>
        <taxon>Dikarya</taxon>
        <taxon>Basidiomycota</taxon>
        <taxon>Agaricomycotina</taxon>
        <taxon>Agaricomycetes</taxon>
        <taxon>Agaricomycetidae</taxon>
        <taxon>Agaricales</taxon>
        <taxon>Marasmiineae</taxon>
        <taxon>Mycenaceae</taxon>
        <taxon>Mycena</taxon>
    </lineage>
</organism>
<dbReference type="Pfam" id="PF20236">
    <property type="entry name" value="DUF6593"/>
    <property type="match status" value="1"/>
</dbReference>
<accession>A0AAD7CXI3</accession>
<keyword evidence="3" id="KW-1185">Reference proteome</keyword>
<evidence type="ECO:0000313" key="3">
    <source>
        <dbReference type="Proteomes" id="UP001221757"/>
    </source>
</evidence>
<protein>
    <recommendedName>
        <fullName evidence="1">DUF6593 domain-containing protein</fullName>
    </recommendedName>
</protein>
<feature type="domain" description="DUF6593" evidence="1">
    <location>
        <begin position="49"/>
        <end position="187"/>
    </location>
</feature>
<dbReference type="InterPro" id="IPR046528">
    <property type="entry name" value="DUF6593"/>
</dbReference>
<sequence>MSHLNPFATWSAARTAPGVPLLQGMLPVAPAHPAANLFFFHFMKAGPTILNSTVTGLNSYPYFSVTTDRSLPGYSAVTNPDGRVIALVEWKDRPLVEIRDVCSKRRVSDWLALSLDSSHRVMKVNGRKYIWAPHESTIYLYPAGTVTPDLLGRIYREDDGTASLELTITAVKAGLLEACVVATVLLQCGHKID</sequence>
<comment type="caution">
    <text evidence="2">The sequence shown here is derived from an EMBL/GenBank/DDBJ whole genome shotgun (WGS) entry which is preliminary data.</text>
</comment>
<evidence type="ECO:0000313" key="2">
    <source>
        <dbReference type="EMBL" id="KAJ7663436.1"/>
    </source>
</evidence>